<sequence>MYPPLQPRLAFHLHVDALHALYVEECGNPDGLPVVLLHGGPGGGISTPQRRFFDPALFRIVLFDQRGAGKSTPGGEVTNNTTAHLVDDLESIRRRLGIERWVVFGGSWGSLLALAYAQRHPERVIELILRGLFLGTDGEIDWLNERSGGARWIFPERWSAYEEHIAQEERAHLVEAYWRRLDDPDRQIRAAAAAAWLDWTDGSSTLVHDPRPSPEMATDEGIANARIEAHYFRHGCFLDTPLLDGIDGIRHIPATLVQGRYDIACPMQAAHALKRAWPELDLRVVLAGHSAFDDAILQAVLDATARCADRLVALASES</sequence>
<evidence type="ECO:0000256" key="10">
    <source>
        <dbReference type="ARBA" id="ARBA00029605"/>
    </source>
</evidence>
<keyword evidence="6 11" id="KW-0031">Aminopeptidase</keyword>
<dbReference type="PRINTS" id="PR00111">
    <property type="entry name" value="ABHYDROLASE"/>
</dbReference>
<evidence type="ECO:0000256" key="1">
    <source>
        <dbReference type="ARBA" id="ARBA00001585"/>
    </source>
</evidence>
<dbReference type="Gene3D" id="3.40.50.1820">
    <property type="entry name" value="alpha/beta hydrolase"/>
    <property type="match status" value="1"/>
</dbReference>
<evidence type="ECO:0000256" key="12">
    <source>
        <dbReference type="RuleBase" id="RU003421"/>
    </source>
</evidence>
<accession>A0ABW0SN71</accession>
<organism evidence="14 15">
    <name type="scientific">Lysobacter yangpyeongensis</name>
    <dbReference type="NCBI Taxonomy" id="346182"/>
    <lineage>
        <taxon>Bacteria</taxon>
        <taxon>Pseudomonadati</taxon>
        <taxon>Pseudomonadota</taxon>
        <taxon>Gammaproteobacteria</taxon>
        <taxon>Lysobacterales</taxon>
        <taxon>Lysobacteraceae</taxon>
        <taxon>Lysobacter</taxon>
    </lineage>
</organism>
<dbReference type="PANTHER" id="PTHR43722">
    <property type="entry name" value="PROLINE IMINOPEPTIDASE"/>
    <property type="match status" value="1"/>
</dbReference>
<proteinExistence type="inferred from homology"/>
<dbReference type="PIRSF" id="PIRSF006431">
    <property type="entry name" value="Pept_S33"/>
    <property type="match status" value="1"/>
</dbReference>
<dbReference type="InterPro" id="IPR000073">
    <property type="entry name" value="AB_hydrolase_1"/>
</dbReference>
<evidence type="ECO:0000256" key="5">
    <source>
        <dbReference type="ARBA" id="ARBA00021843"/>
    </source>
</evidence>
<comment type="similarity">
    <text evidence="3 11 12">Belongs to the peptidase S33 family.</text>
</comment>
<dbReference type="PRINTS" id="PR00793">
    <property type="entry name" value="PROAMNOPTASE"/>
</dbReference>
<evidence type="ECO:0000256" key="7">
    <source>
        <dbReference type="ARBA" id="ARBA00022490"/>
    </source>
</evidence>
<gene>
    <name evidence="14" type="primary">pip</name>
    <name evidence="14" type="ORF">ACFPN1_10125</name>
</gene>
<name>A0ABW0SN71_9GAMM</name>
<dbReference type="InterPro" id="IPR002410">
    <property type="entry name" value="Peptidase_S33"/>
</dbReference>
<evidence type="ECO:0000256" key="4">
    <source>
        <dbReference type="ARBA" id="ARBA00012568"/>
    </source>
</evidence>
<comment type="subcellular location">
    <subcellularLocation>
        <location evidence="2 11">Cytoplasm</location>
    </subcellularLocation>
</comment>
<evidence type="ECO:0000256" key="9">
    <source>
        <dbReference type="ARBA" id="ARBA00022801"/>
    </source>
</evidence>
<dbReference type="InterPro" id="IPR029058">
    <property type="entry name" value="AB_hydrolase_fold"/>
</dbReference>
<comment type="caution">
    <text evidence="14">The sequence shown here is derived from an EMBL/GenBank/DDBJ whole genome shotgun (WGS) entry which is preliminary data.</text>
</comment>
<dbReference type="Pfam" id="PF00561">
    <property type="entry name" value="Abhydrolase_1"/>
    <property type="match status" value="1"/>
</dbReference>
<evidence type="ECO:0000256" key="11">
    <source>
        <dbReference type="PIRNR" id="PIRNR006431"/>
    </source>
</evidence>
<evidence type="ECO:0000313" key="14">
    <source>
        <dbReference type="EMBL" id="MFC5570414.1"/>
    </source>
</evidence>
<dbReference type="SUPFAM" id="SSF53474">
    <property type="entry name" value="alpha/beta-Hydrolases"/>
    <property type="match status" value="1"/>
</dbReference>
<dbReference type="EC" id="3.4.11.5" evidence="4 11"/>
<dbReference type="PANTHER" id="PTHR43722:SF1">
    <property type="entry name" value="PROLINE IMINOPEPTIDASE"/>
    <property type="match status" value="1"/>
</dbReference>
<evidence type="ECO:0000256" key="3">
    <source>
        <dbReference type="ARBA" id="ARBA00010088"/>
    </source>
</evidence>
<evidence type="ECO:0000313" key="15">
    <source>
        <dbReference type="Proteomes" id="UP001596036"/>
    </source>
</evidence>
<dbReference type="Proteomes" id="UP001596036">
    <property type="component" value="Unassembled WGS sequence"/>
</dbReference>
<dbReference type="GO" id="GO:0004177">
    <property type="term" value="F:aminopeptidase activity"/>
    <property type="evidence" value="ECO:0007669"/>
    <property type="project" value="UniProtKB-KW"/>
</dbReference>
<dbReference type="RefSeq" id="WP_386754786.1">
    <property type="nucleotide sequence ID" value="NZ_JBHSNM010000002.1"/>
</dbReference>
<evidence type="ECO:0000256" key="2">
    <source>
        <dbReference type="ARBA" id="ARBA00004496"/>
    </source>
</evidence>
<keyword evidence="8 11" id="KW-0645">Protease</keyword>
<keyword evidence="7 11" id="KW-0963">Cytoplasm</keyword>
<evidence type="ECO:0000256" key="8">
    <source>
        <dbReference type="ARBA" id="ARBA00022670"/>
    </source>
</evidence>
<feature type="domain" description="AB hydrolase-1" evidence="13">
    <location>
        <begin position="33"/>
        <end position="294"/>
    </location>
</feature>
<evidence type="ECO:0000259" key="13">
    <source>
        <dbReference type="Pfam" id="PF00561"/>
    </source>
</evidence>
<reference evidence="15" key="1">
    <citation type="journal article" date="2019" name="Int. J. Syst. Evol. Microbiol.">
        <title>The Global Catalogue of Microorganisms (GCM) 10K type strain sequencing project: providing services to taxonomists for standard genome sequencing and annotation.</title>
        <authorList>
            <consortium name="The Broad Institute Genomics Platform"/>
            <consortium name="The Broad Institute Genome Sequencing Center for Infectious Disease"/>
            <person name="Wu L."/>
            <person name="Ma J."/>
        </authorList>
    </citation>
    <scope>NUCLEOTIDE SEQUENCE [LARGE SCALE GENOMIC DNA]</scope>
    <source>
        <strain evidence="15">KACC 11407</strain>
    </source>
</reference>
<keyword evidence="9 11" id="KW-0378">Hydrolase</keyword>
<keyword evidence="15" id="KW-1185">Reference proteome</keyword>
<dbReference type="InterPro" id="IPR005944">
    <property type="entry name" value="Pro_iminopeptidase"/>
</dbReference>
<dbReference type="EMBL" id="JBHSNM010000002">
    <property type="protein sequence ID" value="MFC5570414.1"/>
    <property type="molecule type" value="Genomic_DNA"/>
</dbReference>
<comment type="catalytic activity">
    <reaction evidence="1 11 12">
        <text>Release of N-terminal proline from a peptide.</text>
        <dbReference type="EC" id="3.4.11.5"/>
    </reaction>
</comment>
<protein>
    <recommendedName>
        <fullName evidence="5 11">Proline iminopeptidase</fullName>
        <shortName evidence="11">PIP</shortName>
        <ecNumber evidence="4 11">3.4.11.5</ecNumber>
    </recommendedName>
    <alternativeName>
        <fullName evidence="10 11">Prolyl aminopeptidase</fullName>
    </alternativeName>
</protein>
<dbReference type="NCBIfam" id="TIGR01249">
    <property type="entry name" value="pro_imino_pep_1"/>
    <property type="match status" value="1"/>
</dbReference>
<evidence type="ECO:0000256" key="6">
    <source>
        <dbReference type="ARBA" id="ARBA00022438"/>
    </source>
</evidence>